<dbReference type="EMBL" id="JANPWB010000003">
    <property type="protein sequence ID" value="KAJ1199843.1"/>
    <property type="molecule type" value="Genomic_DNA"/>
</dbReference>
<gene>
    <name evidence="2" type="ORF">NDU88_003675</name>
</gene>
<accession>A0AAV7VEV4</accession>
<feature type="compositionally biased region" description="Basic and acidic residues" evidence="1">
    <location>
        <begin position="54"/>
        <end position="75"/>
    </location>
</feature>
<reference evidence="2" key="1">
    <citation type="journal article" date="2022" name="bioRxiv">
        <title>Sequencing and chromosome-scale assembly of the giantPleurodeles waltlgenome.</title>
        <authorList>
            <person name="Brown T."/>
            <person name="Elewa A."/>
            <person name="Iarovenko S."/>
            <person name="Subramanian E."/>
            <person name="Araus A.J."/>
            <person name="Petzold A."/>
            <person name="Susuki M."/>
            <person name="Suzuki K.-i.T."/>
            <person name="Hayashi T."/>
            <person name="Toyoda A."/>
            <person name="Oliveira C."/>
            <person name="Osipova E."/>
            <person name="Leigh N.D."/>
            <person name="Simon A."/>
            <person name="Yun M.H."/>
        </authorList>
    </citation>
    <scope>NUCLEOTIDE SEQUENCE</scope>
    <source>
        <strain evidence="2">20211129_DDA</strain>
        <tissue evidence="2">Liver</tissue>
    </source>
</reference>
<dbReference type="Proteomes" id="UP001066276">
    <property type="component" value="Chromosome 2_1"/>
</dbReference>
<proteinExistence type="predicted"/>
<feature type="region of interest" description="Disordered" evidence="1">
    <location>
        <begin position="54"/>
        <end position="79"/>
    </location>
</feature>
<name>A0AAV7VEV4_PLEWA</name>
<organism evidence="2 3">
    <name type="scientific">Pleurodeles waltl</name>
    <name type="common">Iberian ribbed newt</name>
    <dbReference type="NCBI Taxonomy" id="8319"/>
    <lineage>
        <taxon>Eukaryota</taxon>
        <taxon>Metazoa</taxon>
        <taxon>Chordata</taxon>
        <taxon>Craniata</taxon>
        <taxon>Vertebrata</taxon>
        <taxon>Euteleostomi</taxon>
        <taxon>Amphibia</taxon>
        <taxon>Batrachia</taxon>
        <taxon>Caudata</taxon>
        <taxon>Salamandroidea</taxon>
        <taxon>Salamandridae</taxon>
        <taxon>Pleurodelinae</taxon>
        <taxon>Pleurodeles</taxon>
    </lineage>
</organism>
<sequence>MAWRAACLLRSAPASSVFLTASVGGSYFTLPLAVLSCVTSADLRVLLLSASGCSRDETPKAGKGDPAPHEEDPMKRSHLPNIYRDHAAPHWQV</sequence>
<dbReference type="AlphaFoldDB" id="A0AAV7VEV4"/>
<evidence type="ECO:0000256" key="1">
    <source>
        <dbReference type="SAM" id="MobiDB-lite"/>
    </source>
</evidence>
<evidence type="ECO:0000313" key="2">
    <source>
        <dbReference type="EMBL" id="KAJ1199843.1"/>
    </source>
</evidence>
<keyword evidence="3" id="KW-1185">Reference proteome</keyword>
<evidence type="ECO:0000313" key="3">
    <source>
        <dbReference type="Proteomes" id="UP001066276"/>
    </source>
</evidence>
<evidence type="ECO:0008006" key="4">
    <source>
        <dbReference type="Google" id="ProtNLM"/>
    </source>
</evidence>
<comment type="caution">
    <text evidence="2">The sequence shown here is derived from an EMBL/GenBank/DDBJ whole genome shotgun (WGS) entry which is preliminary data.</text>
</comment>
<protein>
    <recommendedName>
        <fullName evidence="4">Secreted protein</fullName>
    </recommendedName>
</protein>